<organism evidence="1">
    <name type="scientific">Yersinia pseudotuberculosis</name>
    <dbReference type="NCBI Taxonomy" id="633"/>
    <lineage>
        <taxon>Bacteria</taxon>
        <taxon>Pseudomonadati</taxon>
        <taxon>Pseudomonadota</taxon>
        <taxon>Gammaproteobacteria</taxon>
        <taxon>Enterobacterales</taxon>
        <taxon>Yersiniaceae</taxon>
        <taxon>Yersinia</taxon>
    </lineage>
</organism>
<proteinExistence type="predicted"/>
<evidence type="ECO:0000313" key="1">
    <source>
        <dbReference type="EMBL" id="CAF28474.1"/>
    </source>
</evidence>
<accession>Q6EVX9</accession>
<dbReference type="EMBL" id="AJ627388">
    <property type="protein sequence ID" value="CAF28474.1"/>
    <property type="molecule type" value="Genomic_DNA"/>
</dbReference>
<gene>
    <name evidence="1" type="primary">YP0340</name>
</gene>
<sequence length="32" mass="3523">GVEHDRDVNAAITRQHKGITDLNTMKLIAAPH</sequence>
<dbReference type="AlphaFoldDB" id="Q6EVX9"/>
<name>Q6EVX9_YERPU</name>
<reference evidence="1" key="2">
    <citation type="journal article" date="2004" name="Infect. Immun.">
        <title>YAPI, a new Yersinia pseudotuberculosis pathogenicity island.</title>
        <authorList>
            <person name="Collyn F."/>
            <person name="Billault A."/>
            <person name="Mullet C."/>
            <person name="Simonet M."/>
            <person name="Marceau M."/>
        </authorList>
    </citation>
    <scope>NUCLEOTIDE SEQUENCE</scope>
    <source>
        <strain evidence="1">32777</strain>
    </source>
</reference>
<reference evidence="1" key="1">
    <citation type="journal article" date="2002" name="Infect. Immun.">
        <title>Yersinia pseudotuberculosis harbors a type IV pilus gene cluster that contributes to pathogenicity.</title>
        <authorList>
            <person name="Marceau M."/>
        </authorList>
    </citation>
    <scope>NUCLEOTIDE SEQUENCE</scope>
    <source>
        <strain evidence="1">32777</strain>
    </source>
</reference>
<feature type="non-terminal residue" evidence="1">
    <location>
        <position position="1"/>
    </location>
</feature>
<protein>
    <submittedName>
        <fullName evidence="1">Transposase</fullName>
    </submittedName>
</protein>